<keyword evidence="2" id="KW-0813">Transport</keyword>
<dbReference type="PROSITE" id="PS00211">
    <property type="entry name" value="ABC_TRANSPORTER_1"/>
    <property type="match status" value="1"/>
</dbReference>
<evidence type="ECO:0000256" key="1">
    <source>
        <dbReference type="ARBA" id="ARBA00005417"/>
    </source>
</evidence>
<proteinExistence type="inferred from homology"/>
<dbReference type="InterPro" id="IPR017871">
    <property type="entry name" value="ABC_transporter-like_CS"/>
</dbReference>
<dbReference type="SMART" id="SM00382">
    <property type="entry name" value="AAA"/>
    <property type="match status" value="1"/>
</dbReference>
<name>A0A9D1WAA7_9SPHI</name>
<protein>
    <submittedName>
        <fullName evidence="6">ABC transporter ATP-binding protein</fullName>
    </submittedName>
</protein>
<evidence type="ECO:0000313" key="7">
    <source>
        <dbReference type="Proteomes" id="UP000824156"/>
    </source>
</evidence>
<evidence type="ECO:0000256" key="2">
    <source>
        <dbReference type="ARBA" id="ARBA00022448"/>
    </source>
</evidence>
<evidence type="ECO:0000256" key="3">
    <source>
        <dbReference type="ARBA" id="ARBA00022741"/>
    </source>
</evidence>
<dbReference type="SUPFAM" id="SSF52540">
    <property type="entry name" value="P-loop containing nucleoside triphosphate hydrolases"/>
    <property type="match status" value="1"/>
</dbReference>
<dbReference type="CDD" id="cd03230">
    <property type="entry name" value="ABC_DR_subfamily_A"/>
    <property type="match status" value="1"/>
</dbReference>
<reference evidence="6" key="1">
    <citation type="journal article" date="2021" name="PeerJ">
        <title>Extensive microbial diversity within the chicken gut microbiome revealed by metagenomics and culture.</title>
        <authorList>
            <person name="Gilroy R."/>
            <person name="Ravi A."/>
            <person name="Getino M."/>
            <person name="Pursley I."/>
            <person name="Horton D.L."/>
            <person name="Alikhan N.F."/>
            <person name="Baker D."/>
            <person name="Gharbi K."/>
            <person name="Hall N."/>
            <person name="Watson M."/>
            <person name="Adriaenssens E.M."/>
            <person name="Foster-Nyarko E."/>
            <person name="Jarju S."/>
            <person name="Secka A."/>
            <person name="Antonio M."/>
            <person name="Oren A."/>
            <person name="Chaudhuri R.R."/>
            <person name="La Ragione R."/>
            <person name="Hildebrand F."/>
            <person name="Pallen M.J."/>
        </authorList>
    </citation>
    <scope>NUCLEOTIDE SEQUENCE</scope>
    <source>
        <strain evidence="6">1719</strain>
    </source>
</reference>
<accession>A0A9D1WAA7</accession>
<sequence>MKPIIDTYKLRKKYGDTIAVDSLNLSIYPGEVFGLLGPNGAGKSTTILMLMGLSEPTFGKAMVCSYDASKQPLEVKKKVGFLPDNVGFYKSRTALENLIFIAQLNGISFDEAKVKGQELLVKVGLGDVINKKVGAFSKGMIQRLGLAEVLIKDPEVIILDEPTTGIDPSGIKDFLNLIVSLSKKEQRTVLFSSHHLHQVQHVCDRVGIFVKGRLLACGDMQTLSKELFNMDAYSVEVEVDCERLSLTAEELKRRLQTEISSISNIQFLDEKNLLIGSGKDIRLELNKALLALGIGVVTLKEKHYGLDEIYQKYFEGGKINDL</sequence>
<keyword evidence="3" id="KW-0547">Nucleotide-binding</keyword>
<dbReference type="Proteomes" id="UP000824156">
    <property type="component" value="Unassembled WGS sequence"/>
</dbReference>
<feature type="domain" description="ABC transporter" evidence="5">
    <location>
        <begin position="5"/>
        <end position="236"/>
    </location>
</feature>
<dbReference type="GO" id="GO:0016887">
    <property type="term" value="F:ATP hydrolysis activity"/>
    <property type="evidence" value="ECO:0007669"/>
    <property type="project" value="InterPro"/>
</dbReference>
<organism evidence="6 7">
    <name type="scientific">Candidatus Sphingobacterium stercoripullorum</name>
    <dbReference type="NCBI Taxonomy" id="2838759"/>
    <lineage>
        <taxon>Bacteria</taxon>
        <taxon>Pseudomonadati</taxon>
        <taxon>Bacteroidota</taxon>
        <taxon>Sphingobacteriia</taxon>
        <taxon>Sphingobacteriales</taxon>
        <taxon>Sphingobacteriaceae</taxon>
        <taxon>Sphingobacterium</taxon>
    </lineage>
</organism>
<evidence type="ECO:0000256" key="4">
    <source>
        <dbReference type="ARBA" id="ARBA00022840"/>
    </source>
</evidence>
<dbReference type="InterPro" id="IPR003593">
    <property type="entry name" value="AAA+_ATPase"/>
</dbReference>
<gene>
    <name evidence="6" type="ORF">H9853_10235</name>
</gene>
<dbReference type="AlphaFoldDB" id="A0A9D1WAA7"/>
<dbReference type="PROSITE" id="PS50893">
    <property type="entry name" value="ABC_TRANSPORTER_2"/>
    <property type="match status" value="1"/>
</dbReference>
<dbReference type="PANTHER" id="PTHR43335">
    <property type="entry name" value="ABC TRANSPORTER, ATP-BINDING PROTEIN"/>
    <property type="match status" value="1"/>
</dbReference>
<dbReference type="PANTHER" id="PTHR43335:SF4">
    <property type="entry name" value="ABC TRANSPORTER, ATP-BINDING PROTEIN"/>
    <property type="match status" value="1"/>
</dbReference>
<dbReference type="Pfam" id="PF00005">
    <property type="entry name" value="ABC_tran"/>
    <property type="match status" value="1"/>
</dbReference>
<dbReference type="Gene3D" id="3.40.50.300">
    <property type="entry name" value="P-loop containing nucleotide triphosphate hydrolases"/>
    <property type="match status" value="1"/>
</dbReference>
<comment type="caution">
    <text evidence="6">The sequence shown here is derived from an EMBL/GenBank/DDBJ whole genome shotgun (WGS) entry which is preliminary data.</text>
</comment>
<dbReference type="InterPro" id="IPR027417">
    <property type="entry name" value="P-loop_NTPase"/>
</dbReference>
<reference evidence="6" key="2">
    <citation type="submission" date="2021-04" db="EMBL/GenBank/DDBJ databases">
        <authorList>
            <person name="Gilroy R."/>
        </authorList>
    </citation>
    <scope>NUCLEOTIDE SEQUENCE</scope>
    <source>
        <strain evidence="6">1719</strain>
    </source>
</reference>
<dbReference type="GO" id="GO:0005524">
    <property type="term" value="F:ATP binding"/>
    <property type="evidence" value="ECO:0007669"/>
    <property type="project" value="UniProtKB-KW"/>
</dbReference>
<dbReference type="EMBL" id="DXEZ01000286">
    <property type="protein sequence ID" value="HIX55396.1"/>
    <property type="molecule type" value="Genomic_DNA"/>
</dbReference>
<evidence type="ECO:0000313" key="6">
    <source>
        <dbReference type="EMBL" id="HIX55396.1"/>
    </source>
</evidence>
<dbReference type="InterPro" id="IPR003439">
    <property type="entry name" value="ABC_transporter-like_ATP-bd"/>
</dbReference>
<keyword evidence="4 6" id="KW-0067">ATP-binding</keyword>
<evidence type="ECO:0000259" key="5">
    <source>
        <dbReference type="PROSITE" id="PS50893"/>
    </source>
</evidence>
<comment type="similarity">
    <text evidence="1">Belongs to the ABC transporter superfamily.</text>
</comment>